<dbReference type="RefSeq" id="WP_216417234.1">
    <property type="nucleotide sequence ID" value="NZ_JAHLQK010000004.1"/>
</dbReference>
<feature type="transmembrane region" description="Helical" evidence="1">
    <location>
        <begin position="45"/>
        <end position="65"/>
    </location>
</feature>
<organism evidence="2 3">
    <name type="scientific">Alkaliphilus flagellatus</name>
    <dbReference type="NCBI Taxonomy" id="2841507"/>
    <lineage>
        <taxon>Bacteria</taxon>
        <taxon>Bacillati</taxon>
        <taxon>Bacillota</taxon>
        <taxon>Clostridia</taxon>
        <taxon>Peptostreptococcales</taxon>
        <taxon>Natronincolaceae</taxon>
        <taxon>Alkaliphilus</taxon>
    </lineage>
</organism>
<feature type="transmembrane region" description="Helical" evidence="1">
    <location>
        <begin position="6"/>
        <end position="33"/>
    </location>
</feature>
<sequence>MTVLFVGLIVSFITGFFAYNFWLDNMVFLALYAEKHMAGIGFESFNFLFDIFFGYGISLIVLKFLKKGFDIYILWVDGDADADPIILLTNFFRAMTIAIGFPVIYEAVAKIIENLSTEVITAIGLNIDNSQLSLVNDLASLGIFPAILYLVFTVIFVYLNIQFIVRGLEIFVLRVGIPLACTGLMDADKGAFKTYIQKLVQEFFTVLIQVVLAKLGLALMRNGHIQDYNIYFGIAALLLAAKTPRFLQEFLIPSSSGGGMNGVYSAARMVQMTKIAFKR</sequence>
<reference evidence="2 3" key="1">
    <citation type="submission" date="2021-06" db="EMBL/GenBank/DDBJ databases">
        <authorList>
            <person name="Sun Q."/>
            <person name="Li D."/>
        </authorList>
    </citation>
    <scope>NUCLEOTIDE SEQUENCE [LARGE SCALE GENOMIC DNA]</scope>
    <source>
        <strain evidence="2 3">MSJ-5</strain>
    </source>
</reference>
<keyword evidence="3" id="KW-1185">Reference proteome</keyword>
<dbReference type="EMBL" id="JAHLQK010000004">
    <property type="protein sequence ID" value="MBU5676906.1"/>
    <property type="molecule type" value="Genomic_DNA"/>
</dbReference>
<comment type="caution">
    <text evidence="2">The sequence shown here is derived from an EMBL/GenBank/DDBJ whole genome shotgun (WGS) entry which is preliminary data.</text>
</comment>
<keyword evidence="1" id="KW-1133">Transmembrane helix</keyword>
<evidence type="ECO:0000313" key="2">
    <source>
        <dbReference type="EMBL" id="MBU5676906.1"/>
    </source>
</evidence>
<accession>A0ABS6G691</accession>
<dbReference type="InterPro" id="IPR046084">
    <property type="entry name" value="TrbL_4"/>
</dbReference>
<proteinExistence type="predicted"/>
<gene>
    <name evidence="2" type="ORF">KQI88_10805</name>
</gene>
<dbReference type="Proteomes" id="UP000779508">
    <property type="component" value="Unassembled WGS sequence"/>
</dbReference>
<keyword evidence="1" id="KW-0472">Membrane</keyword>
<keyword evidence="1" id="KW-0812">Transmembrane</keyword>
<feature type="transmembrane region" description="Helical" evidence="1">
    <location>
        <begin position="138"/>
        <end position="161"/>
    </location>
</feature>
<evidence type="ECO:0000256" key="1">
    <source>
        <dbReference type="SAM" id="Phobius"/>
    </source>
</evidence>
<evidence type="ECO:0000313" key="3">
    <source>
        <dbReference type="Proteomes" id="UP000779508"/>
    </source>
</evidence>
<protein>
    <recommendedName>
        <fullName evidence="4">TrbL/VirB6 plasmid conjugal transfer protein</fullName>
    </recommendedName>
</protein>
<name>A0ABS6G691_9FIRM</name>
<dbReference type="Pfam" id="PF19597">
    <property type="entry name" value="TrbL_4"/>
    <property type="match status" value="1"/>
</dbReference>
<evidence type="ECO:0008006" key="4">
    <source>
        <dbReference type="Google" id="ProtNLM"/>
    </source>
</evidence>